<evidence type="ECO:0000313" key="1">
    <source>
        <dbReference type="EMBL" id="KAA2241210.1"/>
    </source>
</evidence>
<sequence length="173" mass="18732">MPSPDRTDPLILTLGFDAETFSLLNGLRQAHFPPERNFIPAHLTLFHHLPGPELAGIVPALRRACAGRGAIPLRVTGLRSLGRGVAFTVEAPELAALRRELAALWSGWLGPQDRQGFRPHVTIQNKVAPSQAAALLARLQAGFVPFEGSGEALLLWHYRGGPWEPAGVFPFAP</sequence>
<keyword evidence="1" id="KW-0436">Ligase</keyword>
<protein>
    <submittedName>
        <fullName evidence="1">2'-5' RNA ligase family protein</fullName>
    </submittedName>
</protein>
<reference evidence="1 2" key="2">
    <citation type="submission" date="2019-09" db="EMBL/GenBank/DDBJ databases">
        <authorList>
            <person name="Jin C."/>
        </authorList>
    </citation>
    <scope>NUCLEOTIDE SEQUENCE [LARGE SCALE GENOMIC DNA]</scope>
    <source>
        <strain evidence="1 2">BN140002</strain>
    </source>
</reference>
<dbReference type="AlphaFoldDB" id="A0A5B2VRI1"/>
<gene>
    <name evidence="1" type="ORF">F0L46_04230</name>
</gene>
<dbReference type="SUPFAM" id="SSF55144">
    <property type="entry name" value="LigT-like"/>
    <property type="match status" value="1"/>
</dbReference>
<dbReference type="EMBL" id="VUOA01000008">
    <property type="protein sequence ID" value="KAA2241210.1"/>
    <property type="molecule type" value="Genomic_DNA"/>
</dbReference>
<dbReference type="Proteomes" id="UP000323142">
    <property type="component" value="Unassembled WGS sequence"/>
</dbReference>
<dbReference type="InterPro" id="IPR009097">
    <property type="entry name" value="Cyclic_Pdiesterase"/>
</dbReference>
<accession>A0A5B2VRI1</accession>
<comment type="caution">
    <text evidence="1">The sequence shown here is derived from an EMBL/GenBank/DDBJ whole genome shotgun (WGS) entry which is preliminary data.</text>
</comment>
<evidence type="ECO:0000313" key="2">
    <source>
        <dbReference type="Proteomes" id="UP000323142"/>
    </source>
</evidence>
<dbReference type="Gene3D" id="3.90.1140.10">
    <property type="entry name" value="Cyclic phosphodiesterase"/>
    <property type="match status" value="1"/>
</dbReference>
<dbReference type="RefSeq" id="WP_149815791.1">
    <property type="nucleotide sequence ID" value="NZ_VUOA01000008.1"/>
</dbReference>
<name>A0A5B2VRI1_9HYPH</name>
<reference evidence="1 2" key="1">
    <citation type="submission" date="2019-09" db="EMBL/GenBank/DDBJ databases">
        <title>Salinarimonas rosea gen. nov., sp. nov., a new member of the a-2 subgroup of the Proteobacteria.</title>
        <authorList>
            <person name="Liu J."/>
        </authorList>
    </citation>
    <scope>NUCLEOTIDE SEQUENCE [LARGE SCALE GENOMIC DNA]</scope>
    <source>
        <strain evidence="1 2">BN140002</strain>
    </source>
</reference>
<proteinExistence type="predicted"/>
<keyword evidence="2" id="KW-1185">Reference proteome</keyword>
<organism evidence="1 2">
    <name type="scientific">Salinarimonas soli</name>
    <dbReference type="NCBI Taxonomy" id="1638099"/>
    <lineage>
        <taxon>Bacteria</taxon>
        <taxon>Pseudomonadati</taxon>
        <taxon>Pseudomonadota</taxon>
        <taxon>Alphaproteobacteria</taxon>
        <taxon>Hyphomicrobiales</taxon>
        <taxon>Salinarimonadaceae</taxon>
        <taxon>Salinarimonas</taxon>
    </lineage>
</organism>
<dbReference type="OrthoDB" id="793003at2"/>
<dbReference type="GO" id="GO:0016874">
    <property type="term" value="F:ligase activity"/>
    <property type="evidence" value="ECO:0007669"/>
    <property type="project" value="UniProtKB-KW"/>
</dbReference>
<dbReference type="Pfam" id="PF13563">
    <property type="entry name" value="2_5_RNA_ligase2"/>
    <property type="match status" value="1"/>
</dbReference>